<keyword evidence="1" id="KW-0472">Membrane</keyword>
<dbReference type="Pfam" id="PF04773">
    <property type="entry name" value="FecR"/>
    <property type="match status" value="1"/>
</dbReference>
<proteinExistence type="predicted"/>
<dbReference type="AlphaFoldDB" id="A0A3N4MLX0"/>
<feature type="transmembrane region" description="Helical" evidence="1">
    <location>
        <begin position="81"/>
        <end position="102"/>
    </location>
</feature>
<dbReference type="GO" id="GO:0016989">
    <property type="term" value="F:sigma factor antagonist activity"/>
    <property type="evidence" value="ECO:0007669"/>
    <property type="project" value="TreeGrafter"/>
</dbReference>
<keyword evidence="5" id="KW-1185">Reference proteome</keyword>
<reference evidence="5" key="1">
    <citation type="submission" date="2018-11" db="EMBL/GenBank/DDBJ databases">
        <title>Chitinophaga lutea sp.nov., isolate from arsenic contaminated soil.</title>
        <authorList>
            <person name="Zong Y."/>
        </authorList>
    </citation>
    <scope>NUCLEOTIDE SEQUENCE [LARGE SCALE GENOMIC DNA]</scope>
    <source>
        <strain evidence="5">YLT18</strain>
    </source>
</reference>
<keyword evidence="1" id="KW-1133">Transmembrane helix</keyword>
<keyword evidence="1" id="KW-0812">Transmembrane</keyword>
<dbReference type="InterPro" id="IPR006860">
    <property type="entry name" value="FecR"/>
</dbReference>
<feature type="domain" description="FecR protein" evidence="2">
    <location>
        <begin position="180"/>
        <end position="275"/>
    </location>
</feature>
<evidence type="ECO:0000259" key="3">
    <source>
        <dbReference type="Pfam" id="PF16344"/>
    </source>
</evidence>
<dbReference type="Gene3D" id="2.60.120.1440">
    <property type="match status" value="1"/>
</dbReference>
<feature type="domain" description="Protein FecR C-terminal" evidence="3">
    <location>
        <begin position="318"/>
        <end position="385"/>
    </location>
</feature>
<dbReference type="EMBL" id="RMBX01000007">
    <property type="protein sequence ID" value="RPD40589.1"/>
    <property type="molecule type" value="Genomic_DNA"/>
</dbReference>
<evidence type="ECO:0000256" key="1">
    <source>
        <dbReference type="SAM" id="Phobius"/>
    </source>
</evidence>
<dbReference type="FunFam" id="2.60.120.1440:FF:000001">
    <property type="entry name" value="Putative anti-sigma factor"/>
    <property type="match status" value="1"/>
</dbReference>
<dbReference type="Gene3D" id="3.55.50.30">
    <property type="match status" value="1"/>
</dbReference>
<evidence type="ECO:0000259" key="2">
    <source>
        <dbReference type="Pfam" id="PF04773"/>
    </source>
</evidence>
<name>A0A3N4MLX0_9BACT</name>
<dbReference type="PANTHER" id="PTHR30273:SF2">
    <property type="entry name" value="PROTEIN FECR"/>
    <property type="match status" value="1"/>
</dbReference>
<dbReference type="InterPro" id="IPR012373">
    <property type="entry name" value="Ferrdict_sens_TM"/>
</dbReference>
<comment type="caution">
    <text evidence="4">The sequence shown here is derived from an EMBL/GenBank/DDBJ whole genome shotgun (WGS) entry which is preliminary data.</text>
</comment>
<dbReference type="Proteomes" id="UP000279089">
    <property type="component" value="Unassembled WGS sequence"/>
</dbReference>
<dbReference type="PANTHER" id="PTHR30273">
    <property type="entry name" value="PERIPLASMIC SIGNAL SENSOR AND SIGMA FACTOR ACTIVATOR FECR-RELATED"/>
    <property type="match status" value="1"/>
</dbReference>
<evidence type="ECO:0000313" key="4">
    <source>
        <dbReference type="EMBL" id="RPD40589.1"/>
    </source>
</evidence>
<dbReference type="Pfam" id="PF16344">
    <property type="entry name" value="FecR_C"/>
    <property type="match status" value="1"/>
</dbReference>
<evidence type="ECO:0000313" key="5">
    <source>
        <dbReference type="Proteomes" id="UP000279089"/>
    </source>
</evidence>
<gene>
    <name evidence="4" type="ORF">EG028_14920</name>
</gene>
<accession>A0A3N4MLX0</accession>
<sequence>MPNDPARIKYLLERYAARSCSKEELDELFAAIRETPAEASLLAFMEEQYGRFDANETLPEVDYEQVYQNILQHKPARQRKIFTLGRVAAAAVILLAGAAIFWQVQKKTSTPSSSIQAETSKTDIAPGGTKATLTLADGSTVSLDSAGNQVISSGSTTITRRQGQLLYDAGKETAALQYNTLSTPRGGQFRVVLPDGSKVWLNSASSLRYPLAFTGKERLVELDGQGYFEITPNAEQPFKVRVQSMEVQVLGTHFDVMAYKDESTVNTTLLEGAVQVTEGAARKLLKPGQQAVLDTRSHEMLVQQANVNKVIAWKNGLFVFNNMALPAILREVARWYDVEIVYQTAPSTELYGGGIARSLHLSNVLALLEAGGNNHFRIEGRKIIVLP</sequence>
<protein>
    <submittedName>
        <fullName evidence="4">FecR family protein</fullName>
    </submittedName>
</protein>
<dbReference type="InterPro" id="IPR032508">
    <property type="entry name" value="FecR_C"/>
</dbReference>
<dbReference type="RefSeq" id="WP_123864681.1">
    <property type="nucleotide sequence ID" value="NZ_QXZY01000008.1"/>
</dbReference>
<organism evidence="4 5">
    <name type="scientific">Chitinophaga barathri</name>
    <dbReference type="NCBI Taxonomy" id="1647451"/>
    <lineage>
        <taxon>Bacteria</taxon>
        <taxon>Pseudomonadati</taxon>
        <taxon>Bacteroidota</taxon>
        <taxon>Chitinophagia</taxon>
        <taxon>Chitinophagales</taxon>
        <taxon>Chitinophagaceae</taxon>
        <taxon>Chitinophaga</taxon>
    </lineage>
</organism>